<dbReference type="Gene3D" id="2.10.70.10">
    <property type="entry name" value="Complement Module, domain 1"/>
    <property type="match status" value="2"/>
</dbReference>
<protein>
    <submittedName>
        <fullName evidence="11">CR2 protein</fullName>
    </submittedName>
</protein>
<organism evidence="11 12">
    <name type="scientific">Ramphastos sulfuratus</name>
    <dbReference type="NCBI Taxonomy" id="322582"/>
    <lineage>
        <taxon>Eukaryota</taxon>
        <taxon>Metazoa</taxon>
        <taxon>Chordata</taxon>
        <taxon>Craniata</taxon>
        <taxon>Vertebrata</taxon>
        <taxon>Euteleostomi</taxon>
        <taxon>Archelosauria</taxon>
        <taxon>Archosauria</taxon>
        <taxon>Dinosauria</taxon>
        <taxon>Saurischia</taxon>
        <taxon>Theropoda</taxon>
        <taxon>Coelurosauria</taxon>
        <taxon>Aves</taxon>
        <taxon>Neognathae</taxon>
        <taxon>Neoaves</taxon>
        <taxon>Telluraves</taxon>
        <taxon>Coraciimorphae</taxon>
        <taxon>Piciformes</taxon>
        <taxon>Ramphastidae</taxon>
        <taxon>Ramphastos</taxon>
    </lineage>
</organism>
<evidence type="ECO:0000256" key="5">
    <source>
        <dbReference type="ARBA" id="ARBA00022859"/>
    </source>
</evidence>
<keyword evidence="8" id="KW-0325">Glycoprotein</keyword>
<keyword evidence="12" id="KW-1185">Reference proteome</keyword>
<dbReference type="GO" id="GO:0006958">
    <property type="term" value="P:complement activation, classical pathway"/>
    <property type="evidence" value="ECO:0007669"/>
    <property type="project" value="UniProtKB-KW"/>
</dbReference>
<dbReference type="InterPro" id="IPR051277">
    <property type="entry name" value="SEZ6_CSMD_C4BPB_Regulators"/>
</dbReference>
<keyword evidence="7 9" id="KW-1015">Disulfide bond</keyword>
<evidence type="ECO:0000256" key="8">
    <source>
        <dbReference type="ARBA" id="ARBA00023180"/>
    </source>
</evidence>
<dbReference type="InterPro" id="IPR000436">
    <property type="entry name" value="Sushi_SCR_CCP_dom"/>
</dbReference>
<dbReference type="PANTHER" id="PTHR45656:SF4">
    <property type="entry name" value="PROTEIN CBR-CLEC-78"/>
    <property type="match status" value="1"/>
</dbReference>
<dbReference type="PANTHER" id="PTHR45656">
    <property type="entry name" value="PROTEIN CBR-CLEC-78"/>
    <property type="match status" value="1"/>
</dbReference>
<evidence type="ECO:0000256" key="7">
    <source>
        <dbReference type="ARBA" id="ARBA00023157"/>
    </source>
</evidence>
<dbReference type="CDD" id="cd00033">
    <property type="entry name" value="CCP"/>
    <property type="match status" value="2"/>
</dbReference>
<reference evidence="11" key="1">
    <citation type="submission" date="2019-09" db="EMBL/GenBank/DDBJ databases">
        <title>Bird 10,000 Genomes (B10K) Project - Family phase.</title>
        <authorList>
            <person name="Zhang G."/>
        </authorList>
    </citation>
    <scope>NUCLEOTIDE SEQUENCE</scope>
    <source>
        <strain evidence="11">B10K-DU-001-30</strain>
        <tissue evidence="11">Muscle</tissue>
    </source>
</reference>
<keyword evidence="6" id="KW-0180">Complement pathway</keyword>
<gene>
    <name evidence="11" type="primary">Cr2</name>
    <name evidence="11" type="ORF">RAMSUL_R14481</name>
</gene>
<dbReference type="Pfam" id="PF00084">
    <property type="entry name" value="Sushi"/>
    <property type="match status" value="2"/>
</dbReference>
<keyword evidence="1" id="KW-0399">Innate immunity</keyword>
<feature type="domain" description="Sushi" evidence="10">
    <location>
        <begin position="68"/>
        <end position="128"/>
    </location>
</feature>
<evidence type="ECO:0000256" key="3">
    <source>
        <dbReference type="ARBA" id="ARBA00022729"/>
    </source>
</evidence>
<keyword evidence="5" id="KW-0391">Immunity</keyword>
<feature type="disulfide bond" evidence="9">
    <location>
        <begin position="9"/>
        <end position="52"/>
    </location>
</feature>
<evidence type="ECO:0000259" key="10">
    <source>
        <dbReference type="PROSITE" id="PS50923"/>
    </source>
</evidence>
<name>A0A852CIR0_9PICI</name>
<evidence type="ECO:0000313" key="11">
    <source>
        <dbReference type="EMBL" id="NXP79867.1"/>
    </source>
</evidence>
<feature type="non-terminal residue" evidence="11">
    <location>
        <position position="130"/>
    </location>
</feature>
<keyword evidence="2 9" id="KW-0768">Sushi</keyword>
<evidence type="ECO:0000256" key="4">
    <source>
        <dbReference type="ARBA" id="ARBA00022737"/>
    </source>
</evidence>
<evidence type="ECO:0000256" key="1">
    <source>
        <dbReference type="ARBA" id="ARBA00022588"/>
    </source>
</evidence>
<comment type="caution">
    <text evidence="11">The sequence shown here is derived from an EMBL/GenBank/DDBJ whole genome shotgun (WGS) entry which is preliminary data.</text>
</comment>
<dbReference type="Proteomes" id="UP000611227">
    <property type="component" value="Unassembled WGS sequence"/>
</dbReference>
<evidence type="ECO:0000256" key="9">
    <source>
        <dbReference type="PROSITE-ProRule" id="PRU00302"/>
    </source>
</evidence>
<proteinExistence type="predicted"/>
<dbReference type="AlphaFoldDB" id="A0A852CIR0"/>
<accession>A0A852CIR0</accession>
<feature type="disulfide bond" evidence="9">
    <location>
        <begin position="38"/>
        <end position="65"/>
    </location>
</feature>
<dbReference type="EMBL" id="WBNM01034480">
    <property type="protein sequence ID" value="NXP79867.1"/>
    <property type="molecule type" value="Genomic_DNA"/>
</dbReference>
<dbReference type="SMART" id="SM00032">
    <property type="entry name" value="CCP"/>
    <property type="match status" value="2"/>
</dbReference>
<sequence length="130" mass="14138">CLPGAVRPCSMPPGVHNGSHNGQGRAWFSLGMAVTYSCDPGHYLVGNPNVFCKASGNWSQPGPRCEEVRCPRPPNIANGLHTGQSLEKFAPGVTVHYSCREGYQLVRNVSINCTETGVWSRPLPRCEGEW</sequence>
<feature type="non-terminal residue" evidence="11">
    <location>
        <position position="1"/>
    </location>
</feature>
<dbReference type="FunFam" id="2.10.70.10:FF:000070">
    <property type="entry name" value="Complement C3d receptor 2"/>
    <property type="match status" value="1"/>
</dbReference>
<dbReference type="SUPFAM" id="SSF57535">
    <property type="entry name" value="Complement control module/SCR domain"/>
    <property type="match status" value="2"/>
</dbReference>
<dbReference type="GO" id="GO:0045087">
    <property type="term" value="P:innate immune response"/>
    <property type="evidence" value="ECO:0007669"/>
    <property type="project" value="UniProtKB-KW"/>
</dbReference>
<feature type="domain" description="Sushi" evidence="10">
    <location>
        <begin position="7"/>
        <end position="67"/>
    </location>
</feature>
<evidence type="ECO:0000256" key="6">
    <source>
        <dbReference type="ARBA" id="ARBA00022875"/>
    </source>
</evidence>
<dbReference type="PROSITE" id="PS50923">
    <property type="entry name" value="SUSHI"/>
    <property type="match status" value="2"/>
</dbReference>
<evidence type="ECO:0000256" key="2">
    <source>
        <dbReference type="ARBA" id="ARBA00022659"/>
    </source>
</evidence>
<feature type="disulfide bond" evidence="9">
    <location>
        <begin position="70"/>
        <end position="113"/>
    </location>
</feature>
<keyword evidence="4" id="KW-0677">Repeat</keyword>
<dbReference type="FunFam" id="2.10.70.10:FF:000014">
    <property type="entry name" value="Membrane cofactor protein"/>
    <property type="match status" value="1"/>
</dbReference>
<dbReference type="InterPro" id="IPR035976">
    <property type="entry name" value="Sushi/SCR/CCP_sf"/>
</dbReference>
<feature type="disulfide bond" evidence="9">
    <location>
        <begin position="99"/>
        <end position="126"/>
    </location>
</feature>
<keyword evidence="3" id="KW-0732">Signal</keyword>
<evidence type="ECO:0000313" key="12">
    <source>
        <dbReference type="Proteomes" id="UP000611227"/>
    </source>
</evidence>